<dbReference type="EMBL" id="MU393630">
    <property type="protein sequence ID" value="KAI4859495.1"/>
    <property type="molecule type" value="Genomic_DNA"/>
</dbReference>
<evidence type="ECO:0000313" key="2">
    <source>
        <dbReference type="Proteomes" id="UP001497700"/>
    </source>
</evidence>
<accession>A0ACB9YJC2</accession>
<comment type="caution">
    <text evidence="1">The sequence shown here is derived from an EMBL/GenBank/DDBJ whole genome shotgun (WGS) entry which is preliminary data.</text>
</comment>
<sequence>MTKGASSYGRSCKNCAKVKCRCARTRGEGESCERCHRLNKTCVPASSVRNLHGPSSSRQQESSNAPLSNAVGFSPSQVPNLAHSPAASLPAPEAYGLFTPAESHITYSPGSVPALPNDEGTHSHAEQSTYIPRCDPSTIFPCPGEPSSIQAEEYFSRFRTHMLRFFPVFHLPDTTTSGQLREERPFLWLCVMCVACSSTSQQLALGDSVRQIISREIVYKGEKNIDLLLGLLIFLAWAHYQIRYMSLVTDLTQLAMSQVFDLSLNKTVGGSRGPISFKIATKDKPASERPTTPPRKPKTFEERRAVLGCFLLSSLFACTLKRLDSLRWTSDMDQSLYLLSDQPECTGDIILTCQVKLQLLTDQLSRSHCTWPFGDGLYSEPQEHMSSYYVDSLLTQLGKIREQLPQELASNDVIMSHFHTTSLLLNECFLAKPGENSYMPNLERVGRFDACMQSIKAWFDIFFAVPTTDYVGFTFISMCSMAYNLLSLVRFSTTKDPTWEKGAVRRSIDILTICEKLAENYEGLARSRRNVDSSENNFFSDSASIFRFMEATWRRDMDVPRHDDPTQTLQSLDDLSMPSNFTMDPMQPLFLMDMLWQ</sequence>
<name>A0ACB9YJC2_9PEZI</name>
<proteinExistence type="predicted"/>
<protein>
    <submittedName>
        <fullName evidence="1">Uncharacterized protein</fullName>
    </submittedName>
</protein>
<keyword evidence="2" id="KW-1185">Reference proteome</keyword>
<dbReference type="Proteomes" id="UP001497700">
    <property type="component" value="Unassembled WGS sequence"/>
</dbReference>
<organism evidence="1 2">
    <name type="scientific">Hypoxylon rubiginosum</name>
    <dbReference type="NCBI Taxonomy" id="110542"/>
    <lineage>
        <taxon>Eukaryota</taxon>
        <taxon>Fungi</taxon>
        <taxon>Dikarya</taxon>
        <taxon>Ascomycota</taxon>
        <taxon>Pezizomycotina</taxon>
        <taxon>Sordariomycetes</taxon>
        <taxon>Xylariomycetidae</taxon>
        <taxon>Xylariales</taxon>
        <taxon>Hypoxylaceae</taxon>
        <taxon>Hypoxylon</taxon>
    </lineage>
</organism>
<gene>
    <name evidence="1" type="ORF">F4820DRAFT_439573</name>
</gene>
<reference evidence="1 2" key="1">
    <citation type="journal article" date="2022" name="New Phytol.">
        <title>Ecological generalism drives hyperdiversity of secondary metabolite gene clusters in xylarialean endophytes.</title>
        <authorList>
            <person name="Franco M.E.E."/>
            <person name="Wisecaver J.H."/>
            <person name="Arnold A.E."/>
            <person name="Ju Y.M."/>
            <person name="Slot J.C."/>
            <person name="Ahrendt S."/>
            <person name="Moore L.P."/>
            <person name="Eastman K.E."/>
            <person name="Scott K."/>
            <person name="Konkel Z."/>
            <person name="Mondo S.J."/>
            <person name="Kuo A."/>
            <person name="Hayes R.D."/>
            <person name="Haridas S."/>
            <person name="Andreopoulos B."/>
            <person name="Riley R."/>
            <person name="LaButti K."/>
            <person name="Pangilinan J."/>
            <person name="Lipzen A."/>
            <person name="Amirebrahimi M."/>
            <person name="Yan J."/>
            <person name="Adam C."/>
            <person name="Keymanesh K."/>
            <person name="Ng V."/>
            <person name="Louie K."/>
            <person name="Northen T."/>
            <person name="Drula E."/>
            <person name="Henrissat B."/>
            <person name="Hsieh H.M."/>
            <person name="Youens-Clark K."/>
            <person name="Lutzoni F."/>
            <person name="Miadlikowska J."/>
            <person name="Eastwood D.C."/>
            <person name="Hamelin R.C."/>
            <person name="Grigoriev I.V."/>
            <person name="U'Ren J.M."/>
        </authorList>
    </citation>
    <scope>NUCLEOTIDE SEQUENCE [LARGE SCALE GENOMIC DNA]</scope>
    <source>
        <strain evidence="1 2">CBS 119005</strain>
    </source>
</reference>
<evidence type="ECO:0000313" key="1">
    <source>
        <dbReference type="EMBL" id="KAI4859495.1"/>
    </source>
</evidence>